<evidence type="ECO:0008006" key="4">
    <source>
        <dbReference type="Google" id="ProtNLM"/>
    </source>
</evidence>
<gene>
    <name evidence="2" type="ORF">B0T18DRAFT_231378</name>
</gene>
<keyword evidence="3" id="KW-1185">Reference proteome</keyword>
<evidence type="ECO:0000313" key="3">
    <source>
        <dbReference type="Proteomes" id="UP001172155"/>
    </source>
</evidence>
<dbReference type="AlphaFoldDB" id="A0AA40ELH2"/>
<reference evidence="2" key="1">
    <citation type="submission" date="2023-06" db="EMBL/GenBank/DDBJ databases">
        <title>Genome-scale phylogeny and comparative genomics of the fungal order Sordariales.</title>
        <authorList>
            <consortium name="Lawrence Berkeley National Laboratory"/>
            <person name="Hensen N."/>
            <person name="Bonometti L."/>
            <person name="Westerberg I."/>
            <person name="Brannstrom I.O."/>
            <person name="Guillou S."/>
            <person name="Cros-Aarteil S."/>
            <person name="Calhoun S."/>
            <person name="Haridas S."/>
            <person name="Kuo A."/>
            <person name="Mondo S."/>
            <person name="Pangilinan J."/>
            <person name="Riley R."/>
            <person name="LaButti K."/>
            <person name="Andreopoulos B."/>
            <person name="Lipzen A."/>
            <person name="Chen C."/>
            <person name="Yanf M."/>
            <person name="Daum C."/>
            <person name="Ng V."/>
            <person name="Clum A."/>
            <person name="Steindorff A."/>
            <person name="Ohm R."/>
            <person name="Martin F."/>
            <person name="Silar P."/>
            <person name="Natvig D."/>
            <person name="Lalanne C."/>
            <person name="Gautier V."/>
            <person name="Ament-velasquez S.L."/>
            <person name="Kruys A."/>
            <person name="Hutchinson M.I."/>
            <person name="Powell A.J."/>
            <person name="Barry K."/>
            <person name="Miller A.N."/>
            <person name="Grigoriev I.V."/>
            <person name="Debuchy R."/>
            <person name="Gladieux P."/>
            <person name="Thoren M.H."/>
            <person name="Johannesson H."/>
        </authorList>
    </citation>
    <scope>NUCLEOTIDE SEQUENCE</scope>
    <source>
        <strain evidence="2">SMH3187-1</strain>
    </source>
</reference>
<keyword evidence="1" id="KW-0732">Signal</keyword>
<evidence type="ECO:0000256" key="1">
    <source>
        <dbReference type="SAM" id="SignalP"/>
    </source>
</evidence>
<dbReference type="EMBL" id="JAUKUD010000006">
    <property type="protein sequence ID" value="KAK0741469.1"/>
    <property type="molecule type" value="Genomic_DNA"/>
</dbReference>
<accession>A0AA40ELH2</accession>
<organism evidence="2 3">
    <name type="scientific">Schizothecium vesticola</name>
    <dbReference type="NCBI Taxonomy" id="314040"/>
    <lineage>
        <taxon>Eukaryota</taxon>
        <taxon>Fungi</taxon>
        <taxon>Dikarya</taxon>
        <taxon>Ascomycota</taxon>
        <taxon>Pezizomycotina</taxon>
        <taxon>Sordariomycetes</taxon>
        <taxon>Sordariomycetidae</taxon>
        <taxon>Sordariales</taxon>
        <taxon>Schizotheciaceae</taxon>
        <taxon>Schizothecium</taxon>
    </lineage>
</organism>
<sequence length="134" mass="14570">MATATATMLSIGTLGSTLVVFYPVPTPWSISAGCDGKIHRQTNNGVILAYDPVYARLMSEARRPSQEWAESCYPVQHKAWWFQAATATPSTVLGPTFVCPESYTAVHSTVVGSDAVARTEYTYCCPPYVSQQVV</sequence>
<protein>
    <recommendedName>
        <fullName evidence="4">Secreted protein</fullName>
    </recommendedName>
</protein>
<dbReference type="Proteomes" id="UP001172155">
    <property type="component" value="Unassembled WGS sequence"/>
</dbReference>
<comment type="caution">
    <text evidence="2">The sequence shown here is derived from an EMBL/GenBank/DDBJ whole genome shotgun (WGS) entry which is preliminary data.</text>
</comment>
<name>A0AA40ELH2_9PEZI</name>
<proteinExistence type="predicted"/>
<feature type="chain" id="PRO_5041428128" description="Secreted protein" evidence="1">
    <location>
        <begin position="16"/>
        <end position="134"/>
    </location>
</feature>
<evidence type="ECO:0000313" key="2">
    <source>
        <dbReference type="EMBL" id="KAK0741469.1"/>
    </source>
</evidence>
<feature type="signal peptide" evidence="1">
    <location>
        <begin position="1"/>
        <end position="15"/>
    </location>
</feature>